<reference evidence="1 2" key="1">
    <citation type="submission" date="2016-10" db="EMBL/GenBank/DDBJ databases">
        <authorList>
            <person name="de Groot N.N."/>
        </authorList>
    </citation>
    <scope>NUCLEOTIDE SEQUENCE [LARGE SCALE GENOMIC DNA]</scope>
    <source>
        <strain evidence="1 2">Nm1</strain>
    </source>
</reference>
<dbReference type="AlphaFoldDB" id="A0A1H3MS20"/>
<protein>
    <submittedName>
        <fullName evidence="1">Uncharacterized protein</fullName>
    </submittedName>
</protein>
<dbReference type="Proteomes" id="UP000198640">
    <property type="component" value="Unassembled WGS sequence"/>
</dbReference>
<evidence type="ECO:0000313" key="2">
    <source>
        <dbReference type="Proteomes" id="UP000198640"/>
    </source>
</evidence>
<accession>A0A1H3MS20</accession>
<gene>
    <name evidence="1" type="ORF">SAMN05421881_10644</name>
</gene>
<evidence type="ECO:0000313" key="1">
    <source>
        <dbReference type="EMBL" id="SDY79497.1"/>
    </source>
</evidence>
<organism evidence="1 2">
    <name type="scientific">Nitrosomonas halophila</name>
    <dbReference type="NCBI Taxonomy" id="44576"/>
    <lineage>
        <taxon>Bacteria</taxon>
        <taxon>Pseudomonadati</taxon>
        <taxon>Pseudomonadota</taxon>
        <taxon>Betaproteobacteria</taxon>
        <taxon>Nitrosomonadales</taxon>
        <taxon>Nitrosomonadaceae</taxon>
        <taxon>Nitrosomonas</taxon>
    </lineage>
</organism>
<proteinExistence type="predicted"/>
<name>A0A1H3MS20_9PROT</name>
<sequence>MQLLLAQNIAECWLIQFEMQVITLTDKSQAGFS</sequence>
<keyword evidence="2" id="KW-1185">Reference proteome</keyword>
<dbReference type="EMBL" id="FNOY01000064">
    <property type="protein sequence ID" value="SDY79497.1"/>
    <property type="molecule type" value="Genomic_DNA"/>
</dbReference>